<evidence type="ECO:0000313" key="2">
    <source>
        <dbReference type="EMBL" id="CAA7035904.1"/>
    </source>
</evidence>
<dbReference type="PANTHER" id="PTHR24414">
    <property type="entry name" value="F-BOX/KELCH-REPEAT PROTEIN SKIP4"/>
    <property type="match status" value="1"/>
</dbReference>
<protein>
    <recommendedName>
        <fullName evidence="1">FKB95-like N-terminal Kelch domain-containing protein</fullName>
    </recommendedName>
</protein>
<accession>A0A6D2J7G1</accession>
<dbReference type="InterPro" id="IPR050354">
    <property type="entry name" value="F-box/kelch-repeat_ARATH"/>
</dbReference>
<dbReference type="InterPro" id="IPR015915">
    <property type="entry name" value="Kelch-typ_b-propeller"/>
</dbReference>
<reference evidence="2" key="1">
    <citation type="submission" date="2020-01" db="EMBL/GenBank/DDBJ databases">
        <authorList>
            <person name="Mishra B."/>
        </authorList>
    </citation>
    <scope>NUCLEOTIDE SEQUENCE [LARGE SCALE GENOMIC DNA]</scope>
</reference>
<sequence length="354" mass="40629">MNGEKPPVTKTMNILMLHDDLLLACLAVVSRLYHPDSRFGCDETCLYVCLQFPQDISPVRWFTLCRRPSQITKPNPNPRFTSCFAPYRALMDRTMKKKDKKSHDNALVSIQTRKSPSLPLWGPWSLIAVGYNIYKIGGEDKNGLPSSRVFVMDCRSRTWHKAPSMRVARKCPRVRVFGGKIYVDSSKDIDSSDLIECFDPKTQMWEDVADPDEKLRGWLPDCACVIDNVLYGVNVMDFYGRGLLNKLVWYESEGRCWRAVKGLRKLPDLPAGYRSVRLVGYGGKIAVLWEKDVRIEDKKKIWWAAVLWETQILCAEISLERRNEHEIHGKVLWCDVVLTVPRSSTFLQVLAVTV</sequence>
<dbReference type="Gene3D" id="2.120.10.80">
    <property type="entry name" value="Kelch-type beta propeller"/>
    <property type="match status" value="1"/>
</dbReference>
<organism evidence="2 3">
    <name type="scientific">Microthlaspi erraticum</name>
    <dbReference type="NCBI Taxonomy" id="1685480"/>
    <lineage>
        <taxon>Eukaryota</taxon>
        <taxon>Viridiplantae</taxon>
        <taxon>Streptophyta</taxon>
        <taxon>Embryophyta</taxon>
        <taxon>Tracheophyta</taxon>
        <taxon>Spermatophyta</taxon>
        <taxon>Magnoliopsida</taxon>
        <taxon>eudicotyledons</taxon>
        <taxon>Gunneridae</taxon>
        <taxon>Pentapetalae</taxon>
        <taxon>rosids</taxon>
        <taxon>malvids</taxon>
        <taxon>Brassicales</taxon>
        <taxon>Brassicaceae</taxon>
        <taxon>Coluteocarpeae</taxon>
        <taxon>Microthlaspi</taxon>
    </lineage>
</organism>
<keyword evidence="3" id="KW-1185">Reference proteome</keyword>
<dbReference type="PANTHER" id="PTHR24414:SF82">
    <property type="entry name" value="GALACTOSE OXIDASE_KELCH REPEAT SUPERFAMILY PROTEIN"/>
    <property type="match status" value="1"/>
</dbReference>
<dbReference type="SUPFAM" id="SSF117281">
    <property type="entry name" value="Kelch motif"/>
    <property type="match status" value="1"/>
</dbReference>
<gene>
    <name evidence="2" type="ORF">MERR_LOCUS23139</name>
</gene>
<evidence type="ECO:0000313" key="3">
    <source>
        <dbReference type="Proteomes" id="UP000467841"/>
    </source>
</evidence>
<feature type="domain" description="FKB95-like N-terminal Kelch" evidence="1">
    <location>
        <begin position="61"/>
        <end position="216"/>
    </location>
</feature>
<dbReference type="Proteomes" id="UP000467841">
    <property type="component" value="Unassembled WGS sequence"/>
</dbReference>
<dbReference type="Pfam" id="PF25210">
    <property type="entry name" value="Kelch_FKB95"/>
    <property type="match status" value="1"/>
</dbReference>
<dbReference type="AlphaFoldDB" id="A0A6D2J7G1"/>
<proteinExistence type="predicted"/>
<name>A0A6D2J7G1_9BRAS</name>
<dbReference type="EMBL" id="CACVBM020001162">
    <property type="protein sequence ID" value="CAA7035904.1"/>
    <property type="molecule type" value="Genomic_DNA"/>
</dbReference>
<dbReference type="OrthoDB" id="1540751at2759"/>
<dbReference type="InterPro" id="IPR057499">
    <property type="entry name" value="Kelch_FKB95"/>
</dbReference>
<evidence type="ECO:0000259" key="1">
    <source>
        <dbReference type="Pfam" id="PF25210"/>
    </source>
</evidence>
<comment type="caution">
    <text evidence="2">The sequence shown here is derived from an EMBL/GenBank/DDBJ whole genome shotgun (WGS) entry which is preliminary data.</text>
</comment>